<name>A0A6N3AZE4_STASI</name>
<reference evidence="1" key="1">
    <citation type="submission" date="2019-11" db="EMBL/GenBank/DDBJ databases">
        <authorList>
            <person name="Feng L."/>
        </authorList>
    </citation>
    <scope>NUCLEOTIDE SEQUENCE</scope>
    <source>
        <strain evidence="1">SsimulansLFYP27</strain>
    </source>
</reference>
<proteinExistence type="predicted"/>
<dbReference type="AlphaFoldDB" id="A0A6N3AZE4"/>
<evidence type="ECO:0008006" key="2">
    <source>
        <dbReference type="Google" id="ProtNLM"/>
    </source>
</evidence>
<dbReference type="EMBL" id="CACRUO010000027">
    <property type="protein sequence ID" value="VYT96991.1"/>
    <property type="molecule type" value="Genomic_DNA"/>
</dbReference>
<gene>
    <name evidence="1" type="ORF">SSLFYP27_01090</name>
</gene>
<sequence length="135" mass="15726">MSVEVTGLKELEAEIEKQFGKKRMIEISNKALEAATEHEMKVLKTNFEKFKDTGASINEMTRTKPFTSKVTRQQTIIIEWVGPHDRYKLVHLNEHGYDRNGKKFIPRGFGVIENTLQAVKTSYKNIITEEMRRRL</sequence>
<evidence type="ECO:0000313" key="1">
    <source>
        <dbReference type="EMBL" id="VYT96991.1"/>
    </source>
</evidence>
<accession>A0A6N3AZE4</accession>
<organism evidence="1">
    <name type="scientific">Staphylococcus simulans</name>
    <dbReference type="NCBI Taxonomy" id="1286"/>
    <lineage>
        <taxon>Bacteria</taxon>
        <taxon>Bacillati</taxon>
        <taxon>Bacillota</taxon>
        <taxon>Bacilli</taxon>
        <taxon>Bacillales</taxon>
        <taxon>Staphylococcaceae</taxon>
        <taxon>Staphylococcus</taxon>
    </lineage>
</organism>
<dbReference type="RefSeq" id="WP_070626915.1">
    <property type="nucleotide sequence ID" value="NZ_CACRUO010000027.1"/>
</dbReference>
<protein>
    <recommendedName>
        <fullName evidence="2">Phage protein, HK97 gp10 family</fullName>
    </recommendedName>
</protein>